<keyword evidence="3" id="KW-0862">Zinc</keyword>
<evidence type="ECO:0000256" key="1">
    <source>
        <dbReference type="ARBA" id="ARBA00022723"/>
    </source>
</evidence>
<dbReference type="Gene3D" id="1.20.120.910">
    <property type="entry name" value="DksA, coiled-coil domain"/>
    <property type="match status" value="1"/>
</dbReference>
<dbReference type="InterPro" id="IPR000962">
    <property type="entry name" value="Znf_DskA_TraR"/>
</dbReference>
<dbReference type="EMBL" id="DSMU01000119">
    <property type="protein sequence ID" value="HEL65413.1"/>
    <property type="molecule type" value="Genomic_DNA"/>
</dbReference>
<dbReference type="PROSITE" id="PS01102">
    <property type="entry name" value="ZF_DKSA_1"/>
    <property type="match status" value="1"/>
</dbReference>
<dbReference type="InterPro" id="IPR014240">
    <property type="entry name" value="YteA"/>
</dbReference>
<dbReference type="NCBIfam" id="TIGR02890">
    <property type="entry name" value="bacill_yteA"/>
    <property type="match status" value="1"/>
</dbReference>
<feature type="domain" description="Zinc finger DksA/TraR C4-type" evidence="6">
    <location>
        <begin position="87"/>
        <end position="122"/>
    </location>
</feature>
<feature type="region of interest" description="Disordered" evidence="5">
    <location>
        <begin position="159"/>
        <end position="184"/>
    </location>
</feature>
<dbReference type="PROSITE" id="PS51128">
    <property type="entry name" value="ZF_DKSA_2"/>
    <property type="match status" value="1"/>
</dbReference>
<dbReference type="Pfam" id="PF01258">
    <property type="entry name" value="zf-dskA_traR"/>
    <property type="match status" value="1"/>
</dbReference>
<keyword evidence="2" id="KW-0863">Zinc-finger</keyword>
<feature type="compositionally biased region" description="Acidic residues" evidence="5">
    <location>
        <begin position="169"/>
        <end position="184"/>
    </location>
</feature>
<dbReference type="InterPro" id="IPR037187">
    <property type="entry name" value="DnaK_N"/>
</dbReference>
<dbReference type="InterPro" id="IPR020458">
    <property type="entry name" value="Znf_DskA_TraR_CS"/>
</dbReference>
<gene>
    <name evidence="7" type="ORF">ENQ34_01850</name>
</gene>
<dbReference type="SUPFAM" id="SSF57716">
    <property type="entry name" value="Glucocorticoid receptor-like (DNA-binding domain)"/>
    <property type="match status" value="1"/>
</dbReference>
<organism evidence="7">
    <name type="scientific">Ammonifex degensii</name>
    <dbReference type="NCBI Taxonomy" id="42838"/>
    <lineage>
        <taxon>Bacteria</taxon>
        <taxon>Bacillati</taxon>
        <taxon>Bacillota</taxon>
        <taxon>Clostridia</taxon>
        <taxon>Thermoanaerobacterales</taxon>
        <taxon>Thermoanaerobacteraceae</taxon>
        <taxon>Ammonifex</taxon>
    </lineage>
</organism>
<dbReference type="PANTHER" id="PTHR33823">
    <property type="entry name" value="RNA POLYMERASE-BINDING TRANSCRIPTION FACTOR DKSA-RELATED"/>
    <property type="match status" value="1"/>
</dbReference>
<keyword evidence="1" id="KW-0479">Metal-binding</keyword>
<accession>A0A7C2ICS2</accession>
<dbReference type="SUPFAM" id="SSF109635">
    <property type="entry name" value="DnaK suppressor protein DksA, alpha-hairpin domain"/>
    <property type="match status" value="1"/>
</dbReference>
<dbReference type="AlphaFoldDB" id="A0A7C2ICS2"/>
<evidence type="ECO:0000256" key="3">
    <source>
        <dbReference type="ARBA" id="ARBA00022833"/>
    </source>
</evidence>
<protein>
    <submittedName>
        <fullName evidence="7">Conjugal transfer protein TraR</fullName>
    </submittedName>
</protein>
<evidence type="ECO:0000313" key="7">
    <source>
        <dbReference type="EMBL" id="HEL65413.1"/>
    </source>
</evidence>
<reference evidence="7" key="1">
    <citation type="journal article" date="2020" name="mSystems">
        <title>Genome- and Community-Level Interaction Insights into Carbon Utilization and Element Cycling Functions of Hydrothermarchaeota in Hydrothermal Sediment.</title>
        <authorList>
            <person name="Zhou Z."/>
            <person name="Liu Y."/>
            <person name="Xu W."/>
            <person name="Pan J."/>
            <person name="Luo Z.H."/>
            <person name="Li M."/>
        </authorList>
    </citation>
    <scope>NUCLEOTIDE SEQUENCE [LARGE SCALE GENOMIC DNA]</scope>
    <source>
        <strain evidence="7">SpSt-300</strain>
    </source>
</reference>
<proteinExistence type="predicted"/>
<sequence length="202" mass="23205">MDAADQGYFRERLLREREELKQQIKTIEETGLAVPLRDATGELALYDNHPADVASEVFERSKDLALKEDAELRLGAIEDALSRMEQGRYGYCDICGAAIPFERLAAVPYTTVCQRCKGEQEKKERKRVRPVEEEVLRNPWARAGDESVVYDEEDAWQDVAQHGLSTETEPLEEEDRGAVEDVDEIPYYKSNGVTYRDYRPKR</sequence>
<feature type="zinc finger region" description="dksA C4-type" evidence="4">
    <location>
        <begin position="92"/>
        <end position="116"/>
    </location>
</feature>
<comment type="caution">
    <text evidence="7">The sequence shown here is derived from an EMBL/GenBank/DDBJ whole genome shotgun (WGS) entry which is preliminary data.</text>
</comment>
<evidence type="ECO:0000259" key="6">
    <source>
        <dbReference type="Pfam" id="PF01258"/>
    </source>
</evidence>
<evidence type="ECO:0000256" key="5">
    <source>
        <dbReference type="SAM" id="MobiDB-lite"/>
    </source>
</evidence>
<dbReference type="PANTHER" id="PTHR33823:SF4">
    <property type="entry name" value="GENERAL STRESS PROTEIN 16O"/>
    <property type="match status" value="1"/>
</dbReference>
<evidence type="ECO:0000256" key="4">
    <source>
        <dbReference type="PROSITE-ProRule" id="PRU00510"/>
    </source>
</evidence>
<name>A0A7C2ICS2_9THEO</name>
<dbReference type="GO" id="GO:0008270">
    <property type="term" value="F:zinc ion binding"/>
    <property type="evidence" value="ECO:0007669"/>
    <property type="project" value="UniProtKB-KW"/>
</dbReference>
<evidence type="ECO:0000256" key="2">
    <source>
        <dbReference type="ARBA" id="ARBA00022771"/>
    </source>
</evidence>